<dbReference type="InterPro" id="IPR011009">
    <property type="entry name" value="Kinase-like_dom_sf"/>
</dbReference>
<dbReference type="Pfam" id="PF03109">
    <property type="entry name" value="ABC1"/>
    <property type="match status" value="1"/>
</dbReference>
<comment type="similarity">
    <text evidence="1">Belongs to the protein kinase superfamily. ADCK protein kinase family.</text>
</comment>
<organism evidence="6 7">
    <name type="scientific">Mytilus edulis</name>
    <name type="common">Blue mussel</name>
    <dbReference type="NCBI Taxonomy" id="6550"/>
    <lineage>
        <taxon>Eukaryota</taxon>
        <taxon>Metazoa</taxon>
        <taxon>Spiralia</taxon>
        <taxon>Lophotrochozoa</taxon>
        <taxon>Mollusca</taxon>
        <taxon>Bivalvia</taxon>
        <taxon>Autobranchia</taxon>
        <taxon>Pteriomorphia</taxon>
        <taxon>Mytilida</taxon>
        <taxon>Mytiloidea</taxon>
        <taxon>Mytilidae</taxon>
        <taxon>Mytilinae</taxon>
        <taxon>Mytilus</taxon>
    </lineage>
</organism>
<keyword evidence="3" id="KW-0863">Zinc-finger</keyword>
<dbReference type="Proteomes" id="UP000683360">
    <property type="component" value="Unassembled WGS sequence"/>
</dbReference>
<dbReference type="PROSITE" id="PS01359">
    <property type="entry name" value="ZF_PHD_1"/>
    <property type="match status" value="1"/>
</dbReference>
<reference evidence="6" key="1">
    <citation type="submission" date="2021-03" db="EMBL/GenBank/DDBJ databases">
        <authorList>
            <person name="Bekaert M."/>
        </authorList>
    </citation>
    <scope>NUCLEOTIDE SEQUENCE</scope>
</reference>
<dbReference type="CDD" id="cd13969">
    <property type="entry name" value="ADCK1-like"/>
    <property type="match status" value="1"/>
</dbReference>
<dbReference type="InterPro" id="IPR019786">
    <property type="entry name" value="Zinc_finger_PHD-type_CS"/>
</dbReference>
<proteinExistence type="inferred from homology"/>
<evidence type="ECO:0000256" key="3">
    <source>
        <dbReference type="ARBA" id="ARBA00022771"/>
    </source>
</evidence>
<evidence type="ECO:0000313" key="7">
    <source>
        <dbReference type="Proteomes" id="UP000683360"/>
    </source>
</evidence>
<evidence type="ECO:0000313" key="6">
    <source>
        <dbReference type="EMBL" id="CAG2213985.1"/>
    </source>
</evidence>
<name>A0A8S3S080_MYTED</name>
<dbReference type="InterPro" id="IPR045307">
    <property type="entry name" value="ADCK1_dom"/>
</dbReference>
<dbReference type="InterPro" id="IPR051130">
    <property type="entry name" value="Mito_struct-func_regulator"/>
</dbReference>
<comment type="caution">
    <text evidence="6">The sequence shown here is derived from an EMBL/GenBank/DDBJ whole genome shotgun (WGS) entry which is preliminary data.</text>
</comment>
<evidence type="ECO:0000256" key="4">
    <source>
        <dbReference type="ARBA" id="ARBA00022833"/>
    </source>
</evidence>
<protein>
    <submittedName>
        <fullName evidence="6">ADCK</fullName>
    </submittedName>
</protein>
<evidence type="ECO:0000259" key="5">
    <source>
        <dbReference type="Pfam" id="PF03109"/>
    </source>
</evidence>
<accession>A0A8S3S080</accession>
<dbReference type="PANTHER" id="PTHR43173">
    <property type="entry name" value="ABC1 FAMILY PROTEIN"/>
    <property type="match status" value="1"/>
</dbReference>
<feature type="domain" description="ABC1 atypical kinase-like" evidence="5">
    <location>
        <begin position="249"/>
        <end position="494"/>
    </location>
</feature>
<evidence type="ECO:0000256" key="2">
    <source>
        <dbReference type="ARBA" id="ARBA00022723"/>
    </source>
</evidence>
<dbReference type="AlphaFoldDB" id="A0A8S3S080"/>
<dbReference type="EMBL" id="CAJPWZ010001397">
    <property type="protein sequence ID" value="CAG2213985.1"/>
    <property type="molecule type" value="Genomic_DNA"/>
</dbReference>
<evidence type="ECO:0000256" key="1">
    <source>
        <dbReference type="ARBA" id="ARBA00009670"/>
    </source>
</evidence>
<sequence length="667" mass="76617">MALYPCVQCDEECVDCTIQCSCCDRWVHSACVPMDDALLLAWSDVSLKFLCKDCCFTDNKYDMAKALESNLVMSSLLTILLRNECRRICSKCLLDHCVPKQTIRRFHKSKWSRKNDSLQQGVDKVKKTSLKRKLAYGLGLGCLTTGVVYVSLEEPSRRKIRVVIGGVGRFLRSLKIGLIVSADYKWNLWKLKEDSKEYNDAIKLCHKRAADRLLVGCLRNGGLYVKLGQGLVSMNHILPREYIDTLVVLQDRALMRHPDEVEELFIEDFGMTPQKMFKQFEKEPIAAASLAQVHKAVTHDGKTVAVKVQYIDLQDRFSGDIRTCEVLLKLIGWIHPKFGFAWVLQDMKATLAEELDFIHEGKNAERCQNDLKHLKYIYVPKVDWKKTSKRVLTSEYIDGCKVSDKEQIKAMGLSLHDVDKKLVESFSDQIFLTGFVHADPHPGNVFIRKGADNKAELVLLDHGLYDTLTPQNRQSLSLLFKAIVLKDEDKMMKYSKELGVDDYHVLGEIIVQRPIQRETLHLPNKMSDEDLEYIRLRAQQHFDSIMIVLKEMPRSLLLIIRNMNTVRAICREHGHVIDRYGIMARSAIVGANKMAGQDLSLGGRLKSVWERFLFDYSIVTERWIMNLGYLYLRILQFLGRAPSLAKIQYLIDSEEKRFVCFFNDNAC</sequence>
<keyword evidence="2" id="KW-0479">Metal-binding</keyword>
<keyword evidence="4" id="KW-0862">Zinc</keyword>
<dbReference type="PANTHER" id="PTHR43173:SF28">
    <property type="entry name" value="AARF DOMAIN CONTAINING KINASE 5"/>
    <property type="match status" value="1"/>
</dbReference>
<gene>
    <name evidence="6" type="ORF">MEDL_27873</name>
</gene>
<dbReference type="OrthoDB" id="427480at2759"/>
<dbReference type="GO" id="GO:0008270">
    <property type="term" value="F:zinc ion binding"/>
    <property type="evidence" value="ECO:0007669"/>
    <property type="project" value="UniProtKB-KW"/>
</dbReference>
<dbReference type="SUPFAM" id="SSF56112">
    <property type="entry name" value="Protein kinase-like (PK-like)"/>
    <property type="match status" value="1"/>
</dbReference>
<dbReference type="InterPro" id="IPR004147">
    <property type="entry name" value="ABC1_dom"/>
</dbReference>
<keyword evidence="7" id="KW-1185">Reference proteome</keyword>